<organism evidence="2 3">
    <name type="scientific">Koribacter versatilis (strain Ellin345)</name>
    <dbReference type="NCBI Taxonomy" id="204669"/>
    <lineage>
        <taxon>Bacteria</taxon>
        <taxon>Pseudomonadati</taxon>
        <taxon>Acidobacteriota</taxon>
        <taxon>Terriglobia</taxon>
        <taxon>Terriglobales</taxon>
        <taxon>Candidatus Korobacteraceae</taxon>
        <taxon>Candidatus Korobacter</taxon>
    </lineage>
</organism>
<dbReference type="KEGG" id="aba:Acid345_2308"/>
<name>Q1IP91_KORVE</name>
<keyword evidence="3" id="KW-1185">Reference proteome</keyword>
<dbReference type="EnsemblBacteria" id="ABF41309">
    <property type="protein sequence ID" value="ABF41309"/>
    <property type="gene ID" value="Acid345_2308"/>
</dbReference>
<dbReference type="HOGENOM" id="CLU_1530579_0_0_0"/>
<dbReference type="AlphaFoldDB" id="Q1IP91"/>
<accession>Q1IP91</accession>
<evidence type="ECO:0000256" key="1">
    <source>
        <dbReference type="SAM" id="MobiDB-lite"/>
    </source>
</evidence>
<feature type="region of interest" description="Disordered" evidence="1">
    <location>
        <begin position="1"/>
        <end position="27"/>
    </location>
</feature>
<dbReference type="Proteomes" id="UP000002432">
    <property type="component" value="Chromosome"/>
</dbReference>
<proteinExistence type="predicted"/>
<evidence type="ECO:0000313" key="2">
    <source>
        <dbReference type="EMBL" id="ABF41309.1"/>
    </source>
</evidence>
<reference evidence="2 3" key="1">
    <citation type="journal article" date="2009" name="Appl. Environ. Microbiol.">
        <title>Three genomes from the phylum Acidobacteria provide insight into the lifestyles of these microorganisms in soils.</title>
        <authorList>
            <person name="Ward N.L."/>
            <person name="Challacombe J.F."/>
            <person name="Janssen P.H."/>
            <person name="Henrissat B."/>
            <person name="Coutinho P.M."/>
            <person name="Wu M."/>
            <person name="Xie G."/>
            <person name="Haft D.H."/>
            <person name="Sait M."/>
            <person name="Badger J."/>
            <person name="Barabote R.D."/>
            <person name="Bradley B."/>
            <person name="Brettin T.S."/>
            <person name="Brinkac L.M."/>
            <person name="Bruce D."/>
            <person name="Creasy T."/>
            <person name="Daugherty S.C."/>
            <person name="Davidsen T.M."/>
            <person name="DeBoy R.T."/>
            <person name="Detter J.C."/>
            <person name="Dodson R.J."/>
            <person name="Durkin A.S."/>
            <person name="Ganapathy A."/>
            <person name="Gwinn-Giglio M."/>
            <person name="Han C.S."/>
            <person name="Khouri H."/>
            <person name="Kiss H."/>
            <person name="Kothari S.P."/>
            <person name="Madupu R."/>
            <person name="Nelson K.E."/>
            <person name="Nelson W.C."/>
            <person name="Paulsen I."/>
            <person name="Penn K."/>
            <person name="Ren Q."/>
            <person name="Rosovitz M.J."/>
            <person name="Selengut J.D."/>
            <person name="Shrivastava S."/>
            <person name="Sullivan S.A."/>
            <person name="Tapia R."/>
            <person name="Thompson L.S."/>
            <person name="Watkins K.L."/>
            <person name="Yang Q."/>
            <person name="Yu C."/>
            <person name="Zafar N."/>
            <person name="Zhou L."/>
            <person name="Kuske C.R."/>
        </authorList>
    </citation>
    <scope>NUCLEOTIDE SEQUENCE [LARGE SCALE GENOMIC DNA]</scope>
    <source>
        <strain evidence="2 3">Ellin345</strain>
    </source>
</reference>
<protein>
    <submittedName>
        <fullName evidence="2">Uncharacterized protein</fullName>
    </submittedName>
</protein>
<dbReference type="EMBL" id="CP000360">
    <property type="protein sequence ID" value="ABF41309.1"/>
    <property type="molecule type" value="Genomic_DNA"/>
</dbReference>
<sequence length="175" mass="18714">MACAPAVAVGQHRGHSTGATTPNEPPVDEDLTKFAHAVELQASPRQVLHFGQFTQSTGAARKKAQAIVNHATADVLHGADPLIDLLDDLQWEGTRFFASFTQMQKSGLKPVTKKLGKTNDEIKRQAKALQGARAAANEGEILAVSAKLDETLAKFEGQQKALAREMGISDDESGE</sequence>
<gene>
    <name evidence="2" type="ordered locus">Acid345_2308</name>
</gene>
<evidence type="ECO:0000313" key="3">
    <source>
        <dbReference type="Proteomes" id="UP000002432"/>
    </source>
</evidence>